<accession>A0ABR3FLL4</accession>
<gene>
    <name evidence="2" type="ORF">V5O48_005835</name>
</gene>
<dbReference type="Proteomes" id="UP001465976">
    <property type="component" value="Unassembled WGS sequence"/>
</dbReference>
<dbReference type="EMBL" id="JBAHYK010000244">
    <property type="protein sequence ID" value="KAL0576144.1"/>
    <property type="molecule type" value="Genomic_DNA"/>
</dbReference>
<evidence type="ECO:0000313" key="3">
    <source>
        <dbReference type="Proteomes" id="UP001465976"/>
    </source>
</evidence>
<organism evidence="2 3">
    <name type="scientific">Marasmius crinis-equi</name>
    <dbReference type="NCBI Taxonomy" id="585013"/>
    <lineage>
        <taxon>Eukaryota</taxon>
        <taxon>Fungi</taxon>
        <taxon>Dikarya</taxon>
        <taxon>Basidiomycota</taxon>
        <taxon>Agaricomycotina</taxon>
        <taxon>Agaricomycetes</taxon>
        <taxon>Agaricomycetidae</taxon>
        <taxon>Agaricales</taxon>
        <taxon>Marasmiineae</taxon>
        <taxon>Marasmiaceae</taxon>
        <taxon>Marasmius</taxon>
    </lineage>
</organism>
<feature type="compositionally biased region" description="Basic residues" evidence="1">
    <location>
        <begin position="26"/>
        <end position="46"/>
    </location>
</feature>
<evidence type="ECO:0000256" key="1">
    <source>
        <dbReference type="SAM" id="MobiDB-lite"/>
    </source>
</evidence>
<evidence type="ECO:0000313" key="2">
    <source>
        <dbReference type="EMBL" id="KAL0576144.1"/>
    </source>
</evidence>
<proteinExistence type="predicted"/>
<feature type="region of interest" description="Disordered" evidence="1">
    <location>
        <begin position="1"/>
        <end position="105"/>
    </location>
</feature>
<reference evidence="2 3" key="1">
    <citation type="submission" date="2024-02" db="EMBL/GenBank/DDBJ databases">
        <title>A draft genome for the cacao thread blight pathogen Marasmius crinis-equi.</title>
        <authorList>
            <person name="Cohen S.P."/>
            <person name="Baruah I.K."/>
            <person name="Amoako-Attah I."/>
            <person name="Bukari Y."/>
            <person name="Meinhardt L.W."/>
            <person name="Bailey B.A."/>
        </authorList>
    </citation>
    <scope>NUCLEOTIDE SEQUENCE [LARGE SCALE GENOMIC DNA]</scope>
    <source>
        <strain evidence="2 3">GH-76</strain>
    </source>
</reference>
<protein>
    <submittedName>
        <fullName evidence="2">Uncharacterized protein</fullName>
    </submittedName>
</protein>
<name>A0ABR3FLL4_9AGAR</name>
<keyword evidence="3" id="KW-1185">Reference proteome</keyword>
<comment type="caution">
    <text evidence="2">The sequence shown here is derived from an EMBL/GenBank/DDBJ whole genome shotgun (WGS) entry which is preliminary data.</text>
</comment>
<feature type="compositionally biased region" description="Low complexity" evidence="1">
    <location>
        <begin position="61"/>
        <end position="73"/>
    </location>
</feature>
<sequence>MVRPKLYFTRQERQQAARKASNVYYQKHKQAIRVKRQAIRNTKKKTVLSQKTVGKREMSRPSRSSKSSNTTKKTVSKTEGSSRQKASVVRDGAGDKQPESSPETLSQRWLAYATKLDKKLQASYHPHSDYKKLCQHVIKTYMSDYRDFRGDSLDKVIAVIRKYEEYVSRFEKYKNSILNSVGAGEVYDQVEEMRVNASLVASALNEIHAEAMLGFHHLSLHFNRRRFDFQKK</sequence>